<name>A0A5M6ZMJ8_9PROT</name>
<gene>
    <name evidence="2" type="ORF">F1654_05600</name>
</gene>
<organism evidence="2 3">
    <name type="scientific">Alkalicaulis satelles</name>
    <dbReference type="NCBI Taxonomy" id="2609175"/>
    <lineage>
        <taxon>Bacteria</taxon>
        <taxon>Pseudomonadati</taxon>
        <taxon>Pseudomonadota</taxon>
        <taxon>Alphaproteobacteria</taxon>
        <taxon>Maricaulales</taxon>
        <taxon>Maricaulaceae</taxon>
        <taxon>Alkalicaulis</taxon>
    </lineage>
</organism>
<accession>A0A5M6ZMJ8</accession>
<keyword evidence="1" id="KW-1133">Transmembrane helix</keyword>
<feature type="transmembrane region" description="Helical" evidence="1">
    <location>
        <begin position="117"/>
        <end position="139"/>
    </location>
</feature>
<sequence>MGVAFTSSNGVDSFVGTLDKFQAGQCEGMANAPADAAPCYVGVLNSKLFSMDLPSGSWNLTTGDLILIFALVMLFMEMIKSAGSGTSSLINHGLSMLTFLISMVLFLMVPLFATTTFFLLTMMSLVNVLGGFTITAIAARRDMRV</sequence>
<evidence type="ECO:0000313" key="2">
    <source>
        <dbReference type="EMBL" id="KAA5805540.1"/>
    </source>
</evidence>
<dbReference type="EMBL" id="VWOJ01000001">
    <property type="protein sequence ID" value="KAA5805540.1"/>
    <property type="molecule type" value="Genomic_DNA"/>
</dbReference>
<evidence type="ECO:0000256" key="1">
    <source>
        <dbReference type="SAM" id="Phobius"/>
    </source>
</evidence>
<keyword evidence="3" id="KW-1185">Reference proteome</keyword>
<evidence type="ECO:0000313" key="3">
    <source>
        <dbReference type="Proteomes" id="UP000325122"/>
    </source>
</evidence>
<feature type="transmembrane region" description="Helical" evidence="1">
    <location>
        <begin position="88"/>
        <end position="111"/>
    </location>
</feature>
<dbReference type="Proteomes" id="UP000325122">
    <property type="component" value="Unassembled WGS sequence"/>
</dbReference>
<dbReference type="AlphaFoldDB" id="A0A5M6ZMJ8"/>
<keyword evidence="1" id="KW-0812">Transmembrane</keyword>
<feature type="transmembrane region" description="Helical" evidence="1">
    <location>
        <begin position="56"/>
        <end position="76"/>
    </location>
</feature>
<protein>
    <submittedName>
        <fullName evidence="2">Uncharacterized protein</fullName>
    </submittedName>
</protein>
<keyword evidence="1" id="KW-0472">Membrane</keyword>
<proteinExistence type="predicted"/>
<comment type="caution">
    <text evidence="2">The sequence shown here is derived from an EMBL/GenBank/DDBJ whole genome shotgun (WGS) entry which is preliminary data.</text>
</comment>
<reference evidence="2 3" key="1">
    <citation type="submission" date="2019-09" db="EMBL/GenBank/DDBJ databases">
        <authorList>
            <person name="Kevbrin V."/>
            <person name="Grouzdev D.S."/>
        </authorList>
    </citation>
    <scope>NUCLEOTIDE SEQUENCE [LARGE SCALE GENOMIC DNA]</scope>
    <source>
        <strain evidence="2 3">G-192</strain>
    </source>
</reference>